<feature type="region of interest" description="Disordered" evidence="1">
    <location>
        <begin position="1"/>
        <end position="78"/>
    </location>
</feature>
<evidence type="ECO:0000313" key="2">
    <source>
        <dbReference type="EMBL" id="KAA6379886.1"/>
    </source>
</evidence>
<name>A0A5J4VBF5_9EUKA</name>
<comment type="caution">
    <text evidence="2">The sequence shown here is derived from an EMBL/GenBank/DDBJ whole genome shotgun (WGS) entry which is preliminary data.</text>
</comment>
<dbReference type="AlphaFoldDB" id="A0A5J4VBF5"/>
<organism evidence="2 3">
    <name type="scientific">Streblomastix strix</name>
    <dbReference type="NCBI Taxonomy" id="222440"/>
    <lineage>
        <taxon>Eukaryota</taxon>
        <taxon>Metamonada</taxon>
        <taxon>Preaxostyla</taxon>
        <taxon>Oxymonadida</taxon>
        <taxon>Streblomastigidae</taxon>
        <taxon>Streblomastix</taxon>
    </lineage>
</organism>
<proteinExistence type="predicted"/>
<reference evidence="2 3" key="1">
    <citation type="submission" date="2019-03" db="EMBL/GenBank/DDBJ databases">
        <title>Single cell metagenomics reveals metabolic interactions within the superorganism composed of flagellate Streblomastix strix and complex community of Bacteroidetes bacteria on its surface.</title>
        <authorList>
            <person name="Treitli S.C."/>
            <person name="Kolisko M."/>
            <person name="Husnik F."/>
            <person name="Keeling P."/>
            <person name="Hampl V."/>
        </authorList>
    </citation>
    <scope>NUCLEOTIDE SEQUENCE [LARGE SCALE GENOMIC DNA]</scope>
    <source>
        <strain evidence="2">ST1C</strain>
    </source>
</reference>
<protein>
    <submittedName>
        <fullName evidence="2">Uncharacterized protein</fullName>
    </submittedName>
</protein>
<feature type="compositionally biased region" description="Polar residues" evidence="1">
    <location>
        <begin position="65"/>
        <end position="78"/>
    </location>
</feature>
<evidence type="ECO:0000256" key="1">
    <source>
        <dbReference type="SAM" id="MobiDB-lite"/>
    </source>
</evidence>
<dbReference type="EMBL" id="SNRW01008212">
    <property type="protein sequence ID" value="KAA6379886.1"/>
    <property type="molecule type" value="Genomic_DNA"/>
</dbReference>
<accession>A0A5J4VBF5</accession>
<dbReference type="Proteomes" id="UP000324800">
    <property type="component" value="Unassembled WGS sequence"/>
</dbReference>
<sequence>MSVDGHVLNGEEEENQNPPSLFSGYDGAINWPGHDTNGDADEEDKVPQSTDITGESIASKESDDQSVMENDSLQGSLN</sequence>
<gene>
    <name evidence="2" type="ORF">EZS28_024587</name>
</gene>
<evidence type="ECO:0000313" key="3">
    <source>
        <dbReference type="Proteomes" id="UP000324800"/>
    </source>
</evidence>